<dbReference type="NCBIfam" id="TIGR03086">
    <property type="entry name" value="TIGR03086 family metal-binding protein"/>
    <property type="match status" value="1"/>
</dbReference>
<keyword evidence="3" id="KW-1185">Reference proteome</keyword>
<dbReference type="SUPFAM" id="SSF109854">
    <property type="entry name" value="DinB/YfiT-like putative metalloenzymes"/>
    <property type="match status" value="1"/>
</dbReference>
<sequence>MSDISARYARLSDDFAATVAAVPDDRWSAPSPCERWTARDVVRHVVDTQGMFLRLVGRDLGDIPSVDESPAAAWDAARAVVQADLDAPERANAEYDGYFGRTTFARSVDRFLSFDLVVHRWDLARAAGLDDRLDPEDVRWAHANTAAFGDTMRGEGVCGPELTPPEDADAQTRFLAFVGRRAW</sequence>
<evidence type="ECO:0000259" key="1">
    <source>
        <dbReference type="Pfam" id="PF11716"/>
    </source>
</evidence>
<reference evidence="2 3" key="1">
    <citation type="submission" date="2023-08" db="EMBL/GenBank/DDBJ databases">
        <authorList>
            <person name="Girao M."/>
            <person name="Carvalho M.F."/>
        </authorList>
    </citation>
    <scope>NUCLEOTIDE SEQUENCE [LARGE SCALE GENOMIC DNA]</scope>
    <source>
        <strain evidence="2 3">CT-R113</strain>
    </source>
</reference>
<proteinExistence type="predicted"/>
<dbReference type="EMBL" id="JAUZMY010000053">
    <property type="protein sequence ID" value="MEE2041537.1"/>
    <property type="molecule type" value="Genomic_DNA"/>
</dbReference>
<evidence type="ECO:0000313" key="3">
    <source>
        <dbReference type="Proteomes" id="UP001356095"/>
    </source>
</evidence>
<dbReference type="InterPro" id="IPR017520">
    <property type="entry name" value="CHP03086"/>
</dbReference>
<name>A0ABU7KH50_9ACTN</name>
<dbReference type="Proteomes" id="UP001356095">
    <property type="component" value="Unassembled WGS sequence"/>
</dbReference>
<dbReference type="NCBIfam" id="TIGR03083">
    <property type="entry name" value="maleylpyruvate isomerase family mycothiol-dependent enzyme"/>
    <property type="match status" value="1"/>
</dbReference>
<dbReference type="RefSeq" id="WP_330095294.1">
    <property type="nucleotide sequence ID" value="NZ_JAUZMY010000053.1"/>
</dbReference>
<dbReference type="InterPro" id="IPR024344">
    <property type="entry name" value="MDMPI_metal-binding"/>
</dbReference>
<gene>
    <name evidence="2" type="ORF">Q8791_30380</name>
</gene>
<evidence type="ECO:0000313" key="2">
    <source>
        <dbReference type="EMBL" id="MEE2041537.1"/>
    </source>
</evidence>
<dbReference type="Pfam" id="PF11716">
    <property type="entry name" value="MDMPI_N"/>
    <property type="match status" value="1"/>
</dbReference>
<protein>
    <submittedName>
        <fullName evidence="2">TIGR03086 family metal-binding protein</fullName>
    </submittedName>
</protein>
<dbReference type="Gene3D" id="1.20.120.450">
    <property type="entry name" value="dinb family like domain"/>
    <property type="match status" value="1"/>
</dbReference>
<organism evidence="2 3">
    <name type="scientific">Nocardiopsis codii</name>
    <dbReference type="NCBI Taxonomy" id="3065942"/>
    <lineage>
        <taxon>Bacteria</taxon>
        <taxon>Bacillati</taxon>
        <taxon>Actinomycetota</taxon>
        <taxon>Actinomycetes</taxon>
        <taxon>Streptosporangiales</taxon>
        <taxon>Nocardiopsidaceae</taxon>
        <taxon>Nocardiopsis</taxon>
    </lineage>
</organism>
<accession>A0ABU7KH50</accession>
<comment type="caution">
    <text evidence="2">The sequence shown here is derived from an EMBL/GenBank/DDBJ whole genome shotgun (WGS) entry which is preliminary data.</text>
</comment>
<feature type="domain" description="Mycothiol-dependent maleylpyruvate isomerase metal-binding" evidence="1">
    <location>
        <begin position="9"/>
        <end position="124"/>
    </location>
</feature>
<dbReference type="InterPro" id="IPR034660">
    <property type="entry name" value="DinB/YfiT-like"/>
</dbReference>
<dbReference type="InterPro" id="IPR017517">
    <property type="entry name" value="Maleyloyr_isom"/>
</dbReference>